<evidence type="ECO:0000313" key="3">
    <source>
        <dbReference type="EMBL" id="ATB39715.1"/>
    </source>
</evidence>
<evidence type="ECO:0000256" key="1">
    <source>
        <dbReference type="SAM" id="MobiDB-lite"/>
    </source>
</evidence>
<dbReference type="Pfam" id="PF05685">
    <property type="entry name" value="Uma2"/>
    <property type="match status" value="1"/>
</dbReference>
<organism evidence="3 4">
    <name type="scientific">Cystobacter fuscus</name>
    <dbReference type="NCBI Taxonomy" id="43"/>
    <lineage>
        <taxon>Bacteria</taxon>
        <taxon>Pseudomonadati</taxon>
        <taxon>Myxococcota</taxon>
        <taxon>Myxococcia</taxon>
        <taxon>Myxococcales</taxon>
        <taxon>Cystobacterineae</taxon>
        <taxon>Archangiaceae</taxon>
        <taxon>Cystobacter</taxon>
    </lineage>
</organism>
<gene>
    <name evidence="3" type="ORF">CYFUS_005163</name>
</gene>
<dbReference type="EMBL" id="CP022098">
    <property type="protein sequence ID" value="ATB39715.1"/>
    <property type="molecule type" value="Genomic_DNA"/>
</dbReference>
<proteinExistence type="predicted"/>
<dbReference type="InterPro" id="IPR012296">
    <property type="entry name" value="Nuclease_put_TT1808"/>
</dbReference>
<dbReference type="InterPro" id="IPR008538">
    <property type="entry name" value="Uma2"/>
</dbReference>
<dbReference type="InterPro" id="IPR011335">
    <property type="entry name" value="Restrct_endonuc-II-like"/>
</dbReference>
<dbReference type="PANTHER" id="PTHR34107:SF4">
    <property type="entry name" value="SLL1222 PROTEIN"/>
    <property type="match status" value="1"/>
</dbReference>
<accession>A0A250J716</accession>
<evidence type="ECO:0000313" key="4">
    <source>
        <dbReference type="Proteomes" id="UP000217257"/>
    </source>
</evidence>
<sequence>MRHVMAFALHHARGMRHSSSMALRRTPESESTGRNAPSVEAAFQSAPEELVAEILEGELHLSPRPARPHANVYYNLAGLLSGPFKFGKDGPGGWVLLAEPELHLGPRPDKVVPDLAGWRRERLPRAVGGADAPAHYELVPDWACEILSPGTRRVDQGPKMRTYAREGVRHLWHVDPLTRTLELFQLAEGQWRRGECFTGEGRVRAEPFEAVELDLALVWSE</sequence>
<dbReference type="Proteomes" id="UP000217257">
    <property type="component" value="Chromosome"/>
</dbReference>
<feature type="region of interest" description="Disordered" evidence="1">
    <location>
        <begin position="17"/>
        <end position="38"/>
    </location>
</feature>
<feature type="domain" description="Putative restriction endonuclease" evidence="2">
    <location>
        <begin position="47"/>
        <end position="215"/>
    </location>
</feature>
<name>A0A250J716_9BACT</name>
<reference evidence="3 4" key="1">
    <citation type="submission" date="2017-06" db="EMBL/GenBank/DDBJ databases">
        <title>Sequencing and comparative analysis of myxobacterial genomes.</title>
        <authorList>
            <person name="Rupp O."/>
            <person name="Goesmann A."/>
            <person name="Sogaard-Andersen L."/>
        </authorList>
    </citation>
    <scope>NUCLEOTIDE SEQUENCE [LARGE SCALE GENOMIC DNA]</scope>
    <source>
        <strain evidence="3 4">DSM 52655</strain>
    </source>
</reference>
<dbReference type="SUPFAM" id="SSF52980">
    <property type="entry name" value="Restriction endonuclease-like"/>
    <property type="match status" value="1"/>
</dbReference>
<dbReference type="AlphaFoldDB" id="A0A250J716"/>
<dbReference type="Gene3D" id="3.90.1570.10">
    <property type="entry name" value="tt1808, chain A"/>
    <property type="match status" value="1"/>
</dbReference>
<evidence type="ECO:0000259" key="2">
    <source>
        <dbReference type="Pfam" id="PF05685"/>
    </source>
</evidence>
<dbReference type="CDD" id="cd06260">
    <property type="entry name" value="DUF820-like"/>
    <property type="match status" value="1"/>
</dbReference>
<dbReference type="KEGG" id="cfus:CYFUS_005163"/>
<dbReference type="PANTHER" id="PTHR34107">
    <property type="entry name" value="SLL0198 PROTEIN-RELATED"/>
    <property type="match status" value="1"/>
</dbReference>
<protein>
    <recommendedName>
        <fullName evidence="2">Putative restriction endonuclease domain-containing protein</fullName>
    </recommendedName>
</protein>